<dbReference type="InterPro" id="IPR036388">
    <property type="entry name" value="WH-like_DNA-bd_sf"/>
</dbReference>
<dbReference type="AlphaFoldDB" id="A0A9D1SF28"/>
<dbReference type="SUPFAM" id="SSF88659">
    <property type="entry name" value="Sigma3 and sigma4 domains of RNA polymerase sigma factors"/>
    <property type="match status" value="1"/>
</dbReference>
<dbReference type="PANTHER" id="PTHR43133:SF8">
    <property type="entry name" value="RNA POLYMERASE SIGMA FACTOR HI_1459-RELATED"/>
    <property type="match status" value="1"/>
</dbReference>
<protein>
    <submittedName>
        <fullName evidence="8">RNA polymerase sigma factor</fullName>
    </submittedName>
</protein>
<dbReference type="GO" id="GO:0006352">
    <property type="term" value="P:DNA-templated transcription initiation"/>
    <property type="evidence" value="ECO:0007669"/>
    <property type="project" value="InterPro"/>
</dbReference>
<comment type="caution">
    <text evidence="8">The sequence shown here is derived from an EMBL/GenBank/DDBJ whole genome shotgun (WGS) entry which is preliminary data.</text>
</comment>
<evidence type="ECO:0000313" key="8">
    <source>
        <dbReference type="EMBL" id="HIU57293.1"/>
    </source>
</evidence>
<dbReference type="EMBL" id="DVNB01000058">
    <property type="protein sequence ID" value="HIU57293.1"/>
    <property type="molecule type" value="Genomic_DNA"/>
</dbReference>
<proteinExistence type="inferred from homology"/>
<name>A0A9D1SF28_9FIRM</name>
<keyword evidence="5" id="KW-0804">Transcription</keyword>
<keyword evidence="3" id="KW-0731">Sigma factor</keyword>
<evidence type="ECO:0000256" key="2">
    <source>
        <dbReference type="ARBA" id="ARBA00023015"/>
    </source>
</evidence>
<evidence type="ECO:0000313" key="9">
    <source>
        <dbReference type="Proteomes" id="UP000824109"/>
    </source>
</evidence>
<dbReference type="Proteomes" id="UP000824109">
    <property type="component" value="Unassembled WGS sequence"/>
</dbReference>
<evidence type="ECO:0000259" key="6">
    <source>
        <dbReference type="Pfam" id="PF04542"/>
    </source>
</evidence>
<dbReference type="GO" id="GO:0003677">
    <property type="term" value="F:DNA binding"/>
    <property type="evidence" value="ECO:0007669"/>
    <property type="project" value="UniProtKB-KW"/>
</dbReference>
<dbReference type="NCBIfam" id="TIGR02937">
    <property type="entry name" value="sigma70-ECF"/>
    <property type="match status" value="1"/>
</dbReference>
<evidence type="ECO:0000259" key="7">
    <source>
        <dbReference type="Pfam" id="PF08281"/>
    </source>
</evidence>
<keyword evidence="2" id="KW-0805">Transcription regulation</keyword>
<dbReference type="InterPro" id="IPR007627">
    <property type="entry name" value="RNA_pol_sigma70_r2"/>
</dbReference>
<evidence type="ECO:0000256" key="3">
    <source>
        <dbReference type="ARBA" id="ARBA00023082"/>
    </source>
</evidence>
<dbReference type="Gene3D" id="1.10.10.10">
    <property type="entry name" value="Winged helix-like DNA-binding domain superfamily/Winged helix DNA-binding domain"/>
    <property type="match status" value="1"/>
</dbReference>
<dbReference type="Pfam" id="PF08281">
    <property type="entry name" value="Sigma70_r4_2"/>
    <property type="match status" value="1"/>
</dbReference>
<dbReference type="SUPFAM" id="SSF88946">
    <property type="entry name" value="Sigma2 domain of RNA polymerase sigma factors"/>
    <property type="match status" value="1"/>
</dbReference>
<reference evidence="8" key="2">
    <citation type="journal article" date="2021" name="PeerJ">
        <title>Extensive microbial diversity within the chicken gut microbiome revealed by metagenomics and culture.</title>
        <authorList>
            <person name="Gilroy R."/>
            <person name="Ravi A."/>
            <person name="Getino M."/>
            <person name="Pursley I."/>
            <person name="Horton D.L."/>
            <person name="Alikhan N.F."/>
            <person name="Baker D."/>
            <person name="Gharbi K."/>
            <person name="Hall N."/>
            <person name="Watson M."/>
            <person name="Adriaenssens E.M."/>
            <person name="Foster-Nyarko E."/>
            <person name="Jarju S."/>
            <person name="Secka A."/>
            <person name="Antonio M."/>
            <person name="Oren A."/>
            <person name="Chaudhuri R.R."/>
            <person name="La Ragione R."/>
            <person name="Hildebrand F."/>
            <person name="Pallen M.J."/>
        </authorList>
    </citation>
    <scope>NUCLEOTIDE SEQUENCE</scope>
    <source>
        <strain evidence="8">USAMLcec3-3695</strain>
    </source>
</reference>
<dbReference type="InterPro" id="IPR014284">
    <property type="entry name" value="RNA_pol_sigma-70_dom"/>
</dbReference>
<gene>
    <name evidence="8" type="ORF">IAA61_05715</name>
</gene>
<dbReference type="GO" id="GO:0016987">
    <property type="term" value="F:sigma factor activity"/>
    <property type="evidence" value="ECO:0007669"/>
    <property type="project" value="UniProtKB-KW"/>
</dbReference>
<evidence type="ECO:0000256" key="5">
    <source>
        <dbReference type="ARBA" id="ARBA00023163"/>
    </source>
</evidence>
<feature type="domain" description="RNA polymerase sigma factor 70 region 4 type 2" evidence="7">
    <location>
        <begin position="123"/>
        <end position="174"/>
    </location>
</feature>
<evidence type="ECO:0000256" key="1">
    <source>
        <dbReference type="ARBA" id="ARBA00010641"/>
    </source>
</evidence>
<feature type="domain" description="RNA polymerase sigma-70 region 2" evidence="6">
    <location>
        <begin position="24"/>
        <end position="85"/>
    </location>
</feature>
<comment type="similarity">
    <text evidence="1">Belongs to the sigma-70 factor family. ECF subfamily.</text>
</comment>
<keyword evidence="4" id="KW-0238">DNA-binding</keyword>
<dbReference type="InterPro" id="IPR013324">
    <property type="entry name" value="RNA_pol_sigma_r3/r4-like"/>
</dbReference>
<dbReference type="InterPro" id="IPR039425">
    <property type="entry name" value="RNA_pol_sigma-70-like"/>
</dbReference>
<dbReference type="PANTHER" id="PTHR43133">
    <property type="entry name" value="RNA POLYMERASE ECF-TYPE SIGMA FACTO"/>
    <property type="match status" value="1"/>
</dbReference>
<evidence type="ECO:0000256" key="4">
    <source>
        <dbReference type="ARBA" id="ARBA00023125"/>
    </source>
</evidence>
<sequence>MEDTDIIKLYFERDEKALKETGRKYGHGIRSVAYAVLKNSSDAEECENDTYHSAWNAIPPSKPQRLGAFLYRIARNAAVDRYKHDRAQKRGSEYDAALSELEGMLSAGETPDSIVEADELAAAIVSFLKTLSQTKRIVFIHRYWYCRSIAEIAELSGFSQSKIRTMLMRVRNELKKHLERQGYVL</sequence>
<dbReference type="InterPro" id="IPR013249">
    <property type="entry name" value="RNA_pol_sigma70_r4_t2"/>
</dbReference>
<dbReference type="Pfam" id="PF04542">
    <property type="entry name" value="Sigma70_r2"/>
    <property type="match status" value="1"/>
</dbReference>
<organism evidence="8 9">
    <name type="scientific">Candidatus Ornithomonoglobus merdipullorum</name>
    <dbReference type="NCBI Taxonomy" id="2840895"/>
    <lineage>
        <taxon>Bacteria</taxon>
        <taxon>Bacillati</taxon>
        <taxon>Bacillota</taxon>
        <taxon>Clostridia</taxon>
        <taxon>Candidatus Ornithomonoglobus</taxon>
    </lineage>
</organism>
<accession>A0A9D1SF28</accession>
<dbReference type="InterPro" id="IPR013325">
    <property type="entry name" value="RNA_pol_sigma_r2"/>
</dbReference>
<dbReference type="Gene3D" id="1.10.1740.10">
    <property type="match status" value="1"/>
</dbReference>
<reference evidence="8" key="1">
    <citation type="submission" date="2020-10" db="EMBL/GenBank/DDBJ databases">
        <authorList>
            <person name="Gilroy R."/>
        </authorList>
    </citation>
    <scope>NUCLEOTIDE SEQUENCE</scope>
    <source>
        <strain evidence="8">USAMLcec3-3695</strain>
    </source>
</reference>